<sequence>MFDDIPIEWKSIRINQILSNTSGLPNNINEKEQVLGDGDENRNLEMVRKLPMEFSPGDKFSYNQTGYYILGRIITKLSG</sequence>
<feature type="domain" description="Beta-lactamase-related" evidence="1">
    <location>
        <begin position="9"/>
        <end position="79"/>
    </location>
</feature>
<dbReference type="SUPFAM" id="SSF56601">
    <property type="entry name" value="beta-lactamase/transpeptidase-like"/>
    <property type="match status" value="1"/>
</dbReference>
<protein>
    <recommendedName>
        <fullName evidence="1">Beta-lactamase-related domain-containing protein</fullName>
    </recommendedName>
</protein>
<dbReference type="EMBL" id="PPEG02000013">
    <property type="protein sequence ID" value="PWN58141.1"/>
    <property type="molecule type" value="Genomic_DNA"/>
</dbReference>
<accession>A0A316W9W2</accession>
<dbReference type="Gene3D" id="3.40.710.10">
    <property type="entry name" value="DD-peptidase/beta-lactamase superfamily"/>
    <property type="match status" value="1"/>
</dbReference>
<proteinExistence type="predicted"/>
<dbReference type="Proteomes" id="UP000236413">
    <property type="component" value="Unassembled WGS sequence"/>
</dbReference>
<gene>
    <name evidence="2" type="ORF">C1634_024520</name>
</gene>
<reference evidence="2 3" key="1">
    <citation type="submission" date="2018-04" db="EMBL/GenBank/DDBJ databases">
        <title>Chryseobacterium oncorhynchi 701B-08T from rainbow trout, and Chryseobacterium viscerum 687B-08T from diseased fish.</title>
        <authorList>
            <person name="Jeong J.-J."/>
            <person name="Lee Y.J."/>
            <person name="Pathiraja D."/>
            <person name="Park B."/>
            <person name="Choi I.-G."/>
            <person name="Kim K.D."/>
        </authorList>
    </citation>
    <scope>NUCLEOTIDE SEQUENCE [LARGE SCALE GENOMIC DNA]</scope>
    <source>
        <strain evidence="2 3">687B-08</strain>
    </source>
</reference>
<dbReference type="InterPro" id="IPR001466">
    <property type="entry name" value="Beta-lactam-related"/>
</dbReference>
<evidence type="ECO:0000259" key="1">
    <source>
        <dbReference type="Pfam" id="PF00144"/>
    </source>
</evidence>
<evidence type="ECO:0000313" key="3">
    <source>
        <dbReference type="Proteomes" id="UP000236413"/>
    </source>
</evidence>
<dbReference type="AlphaFoldDB" id="A0A316W9W2"/>
<dbReference type="InterPro" id="IPR012338">
    <property type="entry name" value="Beta-lactam/transpept-like"/>
</dbReference>
<organism evidence="2 3">
    <name type="scientific">Chryseobacterium viscerum</name>
    <dbReference type="NCBI Taxonomy" id="1037377"/>
    <lineage>
        <taxon>Bacteria</taxon>
        <taxon>Pseudomonadati</taxon>
        <taxon>Bacteroidota</taxon>
        <taxon>Flavobacteriia</taxon>
        <taxon>Flavobacteriales</taxon>
        <taxon>Weeksellaceae</taxon>
        <taxon>Chryseobacterium group</taxon>
        <taxon>Chryseobacterium</taxon>
    </lineage>
</organism>
<comment type="caution">
    <text evidence="2">The sequence shown here is derived from an EMBL/GenBank/DDBJ whole genome shotgun (WGS) entry which is preliminary data.</text>
</comment>
<evidence type="ECO:0000313" key="2">
    <source>
        <dbReference type="EMBL" id="PWN58141.1"/>
    </source>
</evidence>
<name>A0A316W9W2_9FLAO</name>
<dbReference type="Pfam" id="PF00144">
    <property type="entry name" value="Beta-lactamase"/>
    <property type="match status" value="1"/>
</dbReference>